<comment type="subcellular location">
    <subcellularLocation>
        <location evidence="1">Cell membrane</location>
        <topology evidence="1">Multi-pass membrane protein</topology>
    </subcellularLocation>
</comment>
<feature type="transmembrane region" description="Helical" evidence="7">
    <location>
        <begin position="360"/>
        <end position="382"/>
    </location>
</feature>
<dbReference type="CDD" id="cd17329">
    <property type="entry name" value="MFS_MdtH_MDR_like"/>
    <property type="match status" value="1"/>
</dbReference>
<keyword evidence="3 7" id="KW-0812">Transmembrane</keyword>
<dbReference type="Pfam" id="PF07690">
    <property type="entry name" value="MFS_1"/>
    <property type="match status" value="1"/>
</dbReference>
<evidence type="ECO:0000256" key="2">
    <source>
        <dbReference type="ARBA" id="ARBA00022475"/>
    </source>
</evidence>
<protein>
    <submittedName>
        <fullName evidence="9">ABC transport system membrane protein</fullName>
    </submittedName>
</protein>
<dbReference type="InterPro" id="IPR020846">
    <property type="entry name" value="MFS_dom"/>
</dbReference>
<keyword evidence="4 7" id="KW-1133">Transmembrane helix</keyword>
<feature type="transmembrane region" description="Helical" evidence="7">
    <location>
        <begin position="105"/>
        <end position="127"/>
    </location>
</feature>
<dbReference type="SUPFAM" id="SSF103473">
    <property type="entry name" value="MFS general substrate transporter"/>
    <property type="match status" value="1"/>
</dbReference>
<dbReference type="Gene3D" id="1.20.1250.20">
    <property type="entry name" value="MFS general substrate transporter like domains"/>
    <property type="match status" value="1"/>
</dbReference>
<feature type="transmembrane region" description="Helical" evidence="7">
    <location>
        <begin position="39"/>
        <end position="60"/>
    </location>
</feature>
<dbReference type="InterPro" id="IPR052425">
    <property type="entry name" value="Uncharacterized_MFS-type"/>
</dbReference>
<feature type="transmembrane region" description="Helical" evidence="7">
    <location>
        <begin position="286"/>
        <end position="307"/>
    </location>
</feature>
<dbReference type="InterPro" id="IPR011701">
    <property type="entry name" value="MFS"/>
</dbReference>
<evidence type="ECO:0000256" key="4">
    <source>
        <dbReference type="ARBA" id="ARBA00022989"/>
    </source>
</evidence>
<feature type="domain" description="Major facilitator superfamily (MFS) profile" evidence="8">
    <location>
        <begin position="14"/>
        <end position="416"/>
    </location>
</feature>
<feature type="transmembrane region" description="Helical" evidence="7">
    <location>
        <begin position="81"/>
        <end position="99"/>
    </location>
</feature>
<dbReference type="RefSeq" id="WP_204299935.1">
    <property type="nucleotide sequence ID" value="NZ_BAAAGQ010000038.1"/>
</dbReference>
<dbReference type="InterPro" id="IPR036259">
    <property type="entry name" value="MFS_trans_sf"/>
</dbReference>
<proteinExistence type="predicted"/>
<evidence type="ECO:0000256" key="7">
    <source>
        <dbReference type="SAM" id="Phobius"/>
    </source>
</evidence>
<dbReference type="PANTHER" id="PTHR42688:SF1">
    <property type="entry name" value="BLR5212 PROTEIN"/>
    <property type="match status" value="1"/>
</dbReference>
<comment type="caution">
    <text evidence="9">The sequence shown here is derived from an EMBL/GenBank/DDBJ whole genome shotgun (WGS) entry which is preliminary data.</text>
</comment>
<feature type="compositionally biased region" description="Basic and acidic residues" evidence="6">
    <location>
        <begin position="433"/>
        <end position="442"/>
    </location>
</feature>
<name>A0ABQ3WUH6_9ACTN</name>
<evidence type="ECO:0000313" key="9">
    <source>
        <dbReference type="EMBL" id="GID49853.1"/>
    </source>
</evidence>
<feature type="transmembrane region" description="Helical" evidence="7">
    <location>
        <begin position="257"/>
        <end position="274"/>
    </location>
</feature>
<evidence type="ECO:0000256" key="5">
    <source>
        <dbReference type="ARBA" id="ARBA00023136"/>
    </source>
</evidence>
<sequence>MKKTWMQFRSFDRCIQLLLVNQFGINLGFYMLMPYLANHLSGGLGMAAWTVGLVLGVRTLSQQGMFLVGGMLADRLGYKPMIVAGCILRTVGFGLLGFVNDLPMLLVASVATGLAGALFNPAVRAYVAAEAGQRRVEAFALFNVFYQVGIFVGPLVGLLLLTVNFRTVCSVAAAIFLLLTVVQIRALPARSPHGDGHSTANRSGVGDDWRQVVGNRPFVWFAIAMVGSYVLSSQIYLALPLQAARVLGDAGNVGSSALFAVSALVAVLGQVRITGWIKKRWSSARALVVGLALMTASFLPLALTAGLNTPDGSMMLAVAALTPTLVTTVVLTMGTVVAYPFEMDTIVVLARDRLVATHYGLYNTFSGIGITVGNLATGAVWGLAQEWALPSLPWLALTATGVVCTAAIAILARSHRLQPPAPTAPLTPATTATHRDPSHDEQ</sequence>
<dbReference type="PANTHER" id="PTHR42688">
    <property type="entry name" value="CONSERVED PROTEIN"/>
    <property type="match status" value="1"/>
</dbReference>
<organism evidence="9">
    <name type="scientific">Actinoplanes campanulatus</name>
    <dbReference type="NCBI Taxonomy" id="113559"/>
    <lineage>
        <taxon>Bacteria</taxon>
        <taxon>Bacillati</taxon>
        <taxon>Actinomycetota</taxon>
        <taxon>Actinomycetes</taxon>
        <taxon>Micromonosporales</taxon>
        <taxon>Micromonosporaceae</taxon>
        <taxon>Actinoplanes</taxon>
    </lineage>
</organism>
<evidence type="ECO:0000259" key="8">
    <source>
        <dbReference type="PROSITE" id="PS50850"/>
    </source>
</evidence>
<reference evidence="9" key="1">
    <citation type="submission" date="2021-01" db="EMBL/GenBank/DDBJ databases">
        <title>Whole genome shotgun sequence of Actinoplanes capillaceus NBRC 16408.</title>
        <authorList>
            <person name="Komaki H."/>
            <person name="Tamura T."/>
        </authorList>
    </citation>
    <scope>NUCLEOTIDE SEQUENCE [LARGE SCALE GENOMIC DNA]</scope>
    <source>
        <strain evidence="9">NBRC 16408</strain>
    </source>
</reference>
<accession>A0ABQ3WUH6</accession>
<feature type="transmembrane region" description="Helical" evidence="7">
    <location>
        <begin position="313"/>
        <end position="339"/>
    </location>
</feature>
<evidence type="ECO:0000256" key="6">
    <source>
        <dbReference type="SAM" id="MobiDB-lite"/>
    </source>
</evidence>
<feature type="transmembrane region" description="Helical" evidence="7">
    <location>
        <begin position="394"/>
        <end position="412"/>
    </location>
</feature>
<keyword evidence="5 7" id="KW-0472">Membrane</keyword>
<gene>
    <name evidence="9" type="ORF">Aca07nite_71280</name>
</gene>
<evidence type="ECO:0000256" key="1">
    <source>
        <dbReference type="ARBA" id="ARBA00004651"/>
    </source>
</evidence>
<keyword evidence="2" id="KW-1003">Cell membrane</keyword>
<dbReference type="PROSITE" id="PS50850">
    <property type="entry name" value="MFS"/>
    <property type="match status" value="1"/>
</dbReference>
<feature type="transmembrane region" description="Helical" evidence="7">
    <location>
        <begin position="139"/>
        <end position="159"/>
    </location>
</feature>
<feature type="region of interest" description="Disordered" evidence="6">
    <location>
        <begin position="419"/>
        <end position="442"/>
    </location>
</feature>
<dbReference type="EMBL" id="BOMF01000136">
    <property type="protein sequence ID" value="GID49853.1"/>
    <property type="molecule type" value="Genomic_DNA"/>
</dbReference>
<evidence type="ECO:0000256" key="3">
    <source>
        <dbReference type="ARBA" id="ARBA00022692"/>
    </source>
</evidence>
<feature type="transmembrane region" description="Helical" evidence="7">
    <location>
        <begin position="218"/>
        <end position="237"/>
    </location>
</feature>